<sequence length="255" mass="28255">LDNDEDGVIDDPVVVENMIAVNSSMVMVADDIEMEDVFENIPESIHQMFDAGEFWAQDLYGEETIPPGSPQDRFDASLEEIWHLISSAGYACAYPDAFAEAAGSILADNMDNARGGHFEEEASDDCEGYTQCALPSAGYYPTGAWYSYDDPTCDYSCMVTEYFYWTLTSILGAQSERCEEIEVEWGACTSELMQSMDATTYELLNNPAYNLPTQLPNGNYKPQPEDNQTDNDSSTNNQSANNNGNTTDNNTQQPD</sequence>
<feature type="non-terminal residue" evidence="2">
    <location>
        <position position="255"/>
    </location>
</feature>
<reference evidence="2" key="1">
    <citation type="submission" date="2018-05" db="EMBL/GenBank/DDBJ databases">
        <authorList>
            <person name="Lanie J.A."/>
            <person name="Ng W.-L."/>
            <person name="Kazmierczak K.M."/>
            <person name="Andrzejewski T.M."/>
            <person name="Davidsen T.M."/>
            <person name="Wayne K.J."/>
            <person name="Tettelin H."/>
            <person name="Glass J.I."/>
            <person name="Rusch D."/>
            <person name="Podicherti R."/>
            <person name="Tsui H.-C.T."/>
            <person name="Winkler M.E."/>
        </authorList>
    </citation>
    <scope>NUCLEOTIDE SEQUENCE</scope>
</reference>
<name>A0A382ZT72_9ZZZZ</name>
<feature type="compositionally biased region" description="Low complexity" evidence="1">
    <location>
        <begin position="230"/>
        <end position="255"/>
    </location>
</feature>
<protein>
    <submittedName>
        <fullName evidence="2">Uncharacterized protein</fullName>
    </submittedName>
</protein>
<dbReference type="EMBL" id="UINC01186559">
    <property type="protein sequence ID" value="SVD98826.1"/>
    <property type="molecule type" value="Genomic_DNA"/>
</dbReference>
<dbReference type="AlphaFoldDB" id="A0A382ZT72"/>
<feature type="compositionally biased region" description="Polar residues" evidence="1">
    <location>
        <begin position="208"/>
        <end position="217"/>
    </location>
</feature>
<proteinExistence type="predicted"/>
<feature type="non-terminal residue" evidence="2">
    <location>
        <position position="1"/>
    </location>
</feature>
<gene>
    <name evidence="2" type="ORF">METZ01_LOCUS451680</name>
</gene>
<organism evidence="2">
    <name type="scientific">marine metagenome</name>
    <dbReference type="NCBI Taxonomy" id="408172"/>
    <lineage>
        <taxon>unclassified sequences</taxon>
        <taxon>metagenomes</taxon>
        <taxon>ecological metagenomes</taxon>
    </lineage>
</organism>
<feature type="region of interest" description="Disordered" evidence="1">
    <location>
        <begin position="208"/>
        <end position="255"/>
    </location>
</feature>
<accession>A0A382ZT72</accession>
<evidence type="ECO:0000256" key="1">
    <source>
        <dbReference type="SAM" id="MobiDB-lite"/>
    </source>
</evidence>
<evidence type="ECO:0000313" key="2">
    <source>
        <dbReference type="EMBL" id="SVD98826.1"/>
    </source>
</evidence>